<protein>
    <recommendedName>
        <fullName evidence="4">RING-type domain-containing protein</fullName>
    </recommendedName>
</protein>
<dbReference type="GO" id="GO:0016567">
    <property type="term" value="P:protein ubiquitination"/>
    <property type="evidence" value="ECO:0007669"/>
    <property type="project" value="TreeGrafter"/>
</dbReference>
<dbReference type="PANTHER" id="PTHR45969:SF69">
    <property type="entry name" value="FINGER DOMAIN PROTEIN, PUTATIVE (AFU_ORTHOLOGUE AFUA_3G12190)-RELATED"/>
    <property type="match status" value="1"/>
</dbReference>
<evidence type="ECO:0000313" key="5">
    <source>
        <dbReference type="EMBL" id="QHT04530.1"/>
    </source>
</evidence>
<evidence type="ECO:0000256" key="2">
    <source>
        <dbReference type="ARBA" id="ARBA00022771"/>
    </source>
</evidence>
<dbReference type="InterPro" id="IPR001841">
    <property type="entry name" value="Znf_RING"/>
</dbReference>
<name>A0A6C0CKV6_9ZZZZ</name>
<keyword evidence="1" id="KW-0479">Metal-binding</keyword>
<feature type="domain" description="RING-type" evidence="4">
    <location>
        <begin position="30"/>
        <end position="71"/>
    </location>
</feature>
<dbReference type="PROSITE" id="PS00518">
    <property type="entry name" value="ZF_RING_1"/>
    <property type="match status" value="1"/>
</dbReference>
<dbReference type="GO" id="GO:0008270">
    <property type="term" value="F:zinc ion binding"/>
    <property type="evidence" value="ECO:0007669"/>
    <property type="project" value="UniProtKB-KW"/>
</dbReference>
<evidence type="ECO:0000256" key="1">
    <source>
        <dbReference type="ARBA" id="ARBA00022723"/>
    </source>
</evidence>
<dbReference type="SMART" id="SM00184">
    <property type="entry name" value="RING"/>
    <property type="match status" value="1"/>
</dbReference>
<proteinExistence type="predicted"/>
<dbReference type="EMBL" id="MN739432">
    <property type="protein sequence ID" value="QHT04530.1"/>
    <property type="molecule type" value="Genomic_DNA"/>
</dbReference>
<dbReference type="InterPro" id="IPR017907">
    <property type="entry name" value="Znf_RING_CS"/>
</dbReference>
<organism evidence="5">
    <name type="scientific">viral metagenome</name>
    <dbReference type="NCBI Taxonomy" id="1070528"/>
    <lineage>
        <taxon>unclassified sequences</taxon>
        <taxon>metagenomes</taxon>
        <taxon>organismal metagenomes</taxon>
    </lineage>
</organism>
<keyword evidence="3" id="KW-0862">Zinc</keyword>
<dbReference type="GO" id="GO:0061630">
    <property type="term" value="F:ubiquitin protein ligase activity"/>
    <property type="evidence" value="ECO:0007669"/>
    <property type="project" value="TreeGrafter"/>
</dbReference>
<dbReference type="Pfam" id="PF13639">
    <property type="entry name" value="zf-RING_2"/>
    <property type="match status" value="1"/>
</dbReference>
<accession>A0A6C0CKV6</accession>
<dbReference type="AlphaFoldDB" id="A0A6C0CKV6"/>
<dbReference type="Gene3D" id="3.30.40.10">
    <property type="entry name" value="Zinc/RING finger domain, C3HC4 (zinc finger)"/>
    <property type="match status" value="1"/>
</dbReference>
<evidence type="ECO:0000259" key="4">
    <source>
        <dbReference type="PROSITE" id="PS50089"/>
    </source>
</evidence>
<dbReference type="PROSITE" id="PS50089">
    <property type="entry name" value="ZF_RING_2"/>
    <property type="match status" value="1"/>
</dbReference>
<evidence type="ECO:0000256" key="3">
    <source>
        <dbReference type="ARBA" id="ARBA00022833"/>
    </source>
</evidence>
<reference evidence="5" key="1">
    <citation type="journal article" date="2020" name="Nature">
        <title>Giant virus diversity and host interactions through global metagenomics.</title>
        <authorList>
            <person name="Schulz F."/>
            <person name="Roux S."/>
            <person name="Paez-Espino D."/>
            <person name="Jungbluth S."/>
            <person name="Walsh D.A."/>
            <person name="Denef V.J."/>
            <person name="McMahon K.D."/>
            <person name="Konstantinidis K.T."/>
            <person name="Eloe-Fadrosh E.A."/>
            <person name="Kyrpides N.C."/>
            <person name="Woyke T."/>
        </authorList>
    </citation>
    <scope>NUCLEOTIDE SEQUENCE</scope>
    <source>
        <strain evidence="5">GVMAG-M-3300021185-45</strain>
    </source>
</reference>
<dbReference type="PANTHER" id="PTHR45969">
    <property type="entry name" value="RING ZINC FINGER PROTEIN-RELATED"/>
    <property type="match status" value="1"/>
</dbReference>
<dbReference type="SUPFAM" id="SSF57850">
    <property type="entry name" value="RING/U-box"/>
    <property type="match status" value="1"/>
</dbReference>
<keyword evidence="2" id="KW-0863">Zinc-finger</keyword>
<sequence length="156" mass="17795">MSSFQKITSECCTVTSSEKKEQKKETYGDCAICMESLDTGKNFARTNCKHAFCLTCLMRALKDNNTCPLCRANIEEDKPNSSKTLEFEEVIEVAKDEIEMFPWKDHLDAIMHFDTPQSSLKNMLKVFSVGLVRGIINFQNEDDEGDWEVADSDEEE</sequence>
<dbReference type="InterPro" id="IPR013083">
    <property type="entry name" value="Znf_RING/FYVE/PHD"/>
</dbReference>